<dbReference type="EMBL" id="SMRU01000033">
    <property type="protein sequence ID" value="TDF91088.1"/>
    <property type="molecule type" value="Genomic_DNA"/>
</dbReference>
<dbReference type="RefSeq" id="WP_133206342.1">
    <property type="nucleotide sequence ID" value="NZ_SMRU01000033.1"/>
</dbReference>
<proteinExistence type="predicted"/>
<accession>A0A4R5K9I6</accession>
<protein>
    <submittedName>
        <fullName evidence="1">VOC family protein</fullName>
    </submittedName>
</protein>
<evidence type="ECO:0000313" key="2">
    <source>
        <dbReference type="Proteomes" id="UP000295511"/>
    </source>
</evidence>
<organism evidence="1 2">
    <name type="scientific">Arthrobacter terricola</name>
    <dbReference type="NCBI Taxonomy" id="2547396"/>
    <lineage>
        <taxon>Bacteria</taxon>
        <taxon>Bacillati</taxon>
        <taxon>Actinomycetota</taxon>
        <taxon>Actinomycetes</taxon>
        <taxon>Micrococcales</taxon>
        <taxon>Micrococcaceae</taxon>
        <taxon>Arthrobacter</taxon>
    </lineage>
</organism>
<keyword evidence="2" id="KW-1185">Reference proteome</keyword>
<sequence length="226" mass="23630">MLRVRPILFTADISAWKHFLEALGLVCVQDQGGWMEFDAGSGRVALHHSPTGSPDAAVFGVEVGDLAEFARRTVADGTRAELIDADHGQAVRITAHDDFTFLADKATSRTTSPDADPALAVVGTWLAPDVPQAARDMRNIGARARNMSTDEADFTCKNGGIIQVRQSGTTASGPLAFEYDGDPAALEARLAAAGLTAARNGESIRVPAPGGASISVAVPRPTPAQL</sequence>
<dbReference type="AlphaFoldDB" id="A0A4R5K9I6"/>
<dbReference type="Proteomes" id="UP000295511">
    <property type="component" value="Unassembled WGS sequence"/>
</dbReference>
<reference evidence="1 2" key="1">
    <citation type="submission" date="2019-03" db="EMBL/GenBank/DDBJ databases">
        <title>Whole genome sequence of Arthrobacter sp JH1-1.</title>
        <authorList>
            <person name="Trinh H.N."/>
        </authorList>
    </citation>
    <scope>NUCLEOTIDE SEQUENCE [LARGE SCALE GENOMIC DNA]</scope>
    <source>
        <strain evidence="1 2">JH1-1</strain>
    </source>
</reference>
<gene>
    <name evidence="1" type="ORF">E1809_21765</name>
</gene>
<evidence type="ECO:0000313" key="1">
    <source>
        <dbReference type="EMBL" id="TDF91088.1"/>
    </source>
</evidence>
<name>A0A4R5K9I6_9MICC</name>
<dbReference type="OrthoDB" id="3296095at2"/>
<dbReference type="SUPFAM" id="SSF54593">
    <property type="entry name" value="Glyoxalase/Bleomycin resistance protein/Dihydroxybiphenyl dioxygenase"/>
    <property type="match status" value="1"/>
</dbReference>
<dbReference type="InterPro" id="IPR029068">
    <property type="entry name" value="Glyas_Bleomycin-R_OHBP_Dase"/>
</dbReference>
<comment type="caution">
    <text evidence="1">The sequence shown here is derived from an EMBL/GenBank/DDBJ whole genome shotgun (WGS) entry which is preliminary data.</text>
</comment>
<dbReference type="Gene3D" id="3.10.180.10">
    <property type="entry name" value="2,3-Dihydroxybiphenyl 1,2-Dioxygenase, domain 1"/>
    <property type="match status" value="1"/>
</dbReference>